<keyword evidence="4" id="KW-1185">Reference proteome</keyword>
<dbReference type="Proteomes" id="UP000297907">
    <property type="component" value="Unassembled WGS sequence"/>
</dbReference>
<evidence type="ECO:0000256" key="1">
    <source>
        <dbReference type="ARBA" id="ARBA00022801"/>
    </source>
</evidence>
<protein>
    <submittedName>
        <fullName evidence="3">NUDIX domain-containing protein</fullName>
    </submittedName>
</protein>
<dbReference type="InterPro" id="IPR015797">
    <property type="entry name" value="NUDIX_hydrolase-like_dom_sf"/>
</dbReference>
<proteinExistence type="predicted"/>
<evidence type="ECO:0000313" key="3">
    <source>
        <dbReference type="EMBL" id="TFB99074.1"/>
    </source>
</evidence>
<sequence length="114" mass="12053">MVTARGRDVWFMPGGKIDPGESEADAAAREAWEEVTVRLDPAALEPLFTVLIQAHGEPDGRLVRMAVFGAETPDDPSASAEVSAVHWATSADAAHCPPAGVEVLRLLHAAGRID</sequence>
<dbReference type="GO" id="GO:0006754">
    <property type="term" value="P:ATP biosynthetic process"/>
    <property type="evidence" value="ECO:0007669"/>
    <property type="project" value="TreeGrafter"/>
</dbReference>
<dbReference type="CDD" id="cd04690">
    <property type="entry name" value="NUDIX_Hydrolase"/>
    <property type="match status" value="1"/>
</dbReference>
<dbReference type="Gene3D" id="3.90.79.10">
    <property type="entry name" value="Nucleoside Triphosphate Pyrophosphohydrolase"/>
    <property type="match status" value="1"/>
</dbReference>
<accession>A0A4R8VZ04</accession>
<comment type="caution">
    <text evidence="3">The sequence shown here is derived from an EMBL/GenBank/DDBJ whole genome shotgun (WGS) entry which is preliminary data.</text>
</comment>
<dbReference type="PANTHER" id="PTHR21340:SF0">
    <property type="entry name" value="BIS(5'-NUCLEOSYL)-TETRAPHOSPHATASE [ASYMMETRICAL]"/>
    <property type="match status" value="1"/>
</dbReference>
<dbReference type="EMBL" id="SOFL01000047">
    <property type="protein sequence ID" value="TFB99074.1"/>
    <property type="molecule type" value="Genomic_DNA"/>
</dbReference>
<dbReference type="GO" id="GO:0004081">
    <property type="term" value="F:bis(5'-nucleosyl)-tetraphosphatase (asymmetrical) activity"/>
    <property type="evidence" value="ECO:0007669"/>
    <property type="project" value="TreeGrafter"/>
</dbReference>
<dbReference type="PANTHER" id="PTHR21340">
    <property type="entry name" value="DIADENOSINE 5,5-P1,P4-TETRAPHOSPHATE PYROPHOSPHOHYDROLASE MUTT"/>
    <property type="match status" value="1"/>
</dbReference>
<dbReference type="Pfam" id="PF00293">
    <property type="entry name" value="NUDIX"/>
    <property type="match status" value="1"/>
</dbReference>
<dbReference type="AlphaFoldDB" id="A0A4R8VZ04"/>
<dbReference type="InterPro" id="IPR020084">
    <property type="entry name" value="NUDIX_hydrolase_CS"/>
</dbReference>
<keyword evidence="1" id="KW-0378">Hydrolase</keyword>
<dbReference type="PROSITE" id="PS51462">
    <property type="entry name" value="NUDIX"/>
    <property type="match status" value="1"/>
</dbReference>
<dbReference type="GO" id="GO:0006167">
    <property type="term" value="P:AMP biosynthetic process"/>
    <property type="evidence" value="ECO:0007669"/>
    <property type="project" value="TreeGrafter"/>
</dbReference>
<feature type="domain" description="Nudix hydrolase" evidence="2">
    <location>
        <begin position="1"/>
        <end position="109"/>
    </location>
</feature>
<organism evidence="3 4">
    <name type="scientific">Cryobacterium adonitolivorans</name>
    <dbReference type="NCBI Taxonomy" id="1259189"/>
    <lineage>
        <taxon>Bacteria</taxon>
        <taxon>Bacillati</taxon>
        <taxon>Actinomycetota</taxon>
        <taxon>Actinomycetes</taxon>
        <taxon>Micrococcales</taxon>
        <taxon>Microbacteriaceae</taxon>
        <taxon>Cryobacterium</taxon>
    </lineage>
</organism>
<name>A0A4R8VZ04_9MICO</name>
<dbReference type="InterPro" id="IPR000086">
    <property type="entry name" value="NUDIX_hydrolase_dom"/>
</dbReference>
<dbReference type="SUPFAM" id="SSF55811">
    <property type="entry name" value="Nudix"/>
    <property type="match status" value="1"/>
</dbReference>
<dbReference type="InterPro" id="IPR051325">
    <property type="entry name" value="Nudix_hydrolase_domain"/>
</dbReference>
<dbReference type="PROSITE" id="PS00893">
    <property type="entry name" value="NUDIX_BOX"/>
    <property type="match status" value="1"/>
</dbReference>
<evidence type="ECO:0000259" key="2">
    <source>
        <dbReference type="PROSITE" id="PS51462"/>
    </source>
</evidence>
<gene>
    <name evidence="3" type="ORF">E3O42_14685</name>
</gene>
<dbReference type="OrthoDB" id="9801098at2"/>
<evidence type="ECO:0000313" key="4">
    <source>
        <dbReference type="Proteomes" id="UP000297907"/>
    </source>
</evidence>
<reference evidence="3 4" key="1">
    <citation type="submission" date="2019-03" db="EMBL/GenBank/DDBJ databases">
        <title>Genomics of glacier-inhabiting Cryobacterium strains.</title>
        <authorList>
            <person name="Liu Q."/>
            <person name="Xin Y.-H."/>
        </authorList>
    </citation>
    <scope>NUCLEOTIDE SEQUENCE [LARGE SCALE GENOMIC DNA]</scope>
    <source>
        <strain evidence="3 4">RHLS22-1</strain>
    </source>
</reference>